<protein>
    <submittedName>
        <fullName evidence="1">Uncharacterized protein</fullName>
    </submittedName>
</protein>
<comment type="caution">
    <text evidence="1">The sequence shown here is derived from an EMBL/GenBank/DDBJ whole genome shotgun (WGS) entry which is preliminary data.</text>
</comment>
<evidence type="ECO:0000313" key="2">
    <source>
        <dbReference type="Proteomes" id="UP001596425"/>
    </source>
</evidence>
<keyword evidence="2" id="KW-1185">Reference proteome</keyword>
<name>A0ABW1YIU3_9GAMM</name>
<organism evidence="1 2">
    <name type="scientific">Microbulbifer taiwanensis</name>
    <dbReference type="NCBI Taxonomy" id="986746"/>
    <lineage>
        <taxon>Bacteria</taxon>
        <taxon>Pseudomonadati</taxon>
        <taxon>Pseudomonadota</taxon>
        <taxon>Gammaproteobacteria</taxon>
        <taxon>Cellvibrionales</taxon>
        <taxon>Microbulbiferaceae</taxon>
        <taxon>Microbulbifer</taxon>
    </lineage>
</organism>
<accession>A0ABW1YIU3</accession>
<reference evidence="2" key="1">
    <citation type="journal article" date="2019" name="Int. J. Syst. Evol. Microbiol.">
        <title>The Global Catalogue of Microorganisms (GCM) 10K type strain sequencing project: providing services to taxonomists for standard genome sequencing and annotation.</title>
        <authorList>
            <consortium name="The Broad Institute Genomics Platform"/>
            <consortium name="The Broad Institute Genome Sequencing Center for Infectious Disease"/>
            <person name="Wu L."/>
            <person name="Ma J."/>
        </authorList>
    </citation>
    <scope>NUCLEOTIDE SEQUENCE [LARGE SCALE GENOMIC DNA]</scope>
    <source>
        <strain evidence="2">CGMCC 1.13718</strain>
    </source>
</reference>
<dbReference type="Proteomes" id="UP001596425">
    <property type="component" value="Unassembled WGS sequence"/>
</dbReference>
<sequence>MNNFTERTWTLVTFNEAITELMKSYIQYPPRKLQSESYSGPITVTGYQRFKYVRDALDKRCQYPHANWELAPGRFVEGAILIISSPVAAVRNI</sequence>
<dbReference type="EMBL" id="JBHSVR010000001">
    <property type="protein sequence ID" value="MFC6631935.1"/>
    <property type="molecule type" value="Genomic_DNA"/>
</dbReference>
<dbReference type="RefSeq" id="WP_226865475.1">
    <property type="nucleotide sequence ID" value="NZ_JACZFR010000068.1"/>
</dbReference>
<proteinExistence type="predicted"/>
<gene>
    <name evidence="1" type="ORF">ACFQBM_01510</name>
</gene>
<evidence type="ECO:0000313" key="1">
    <source>
        <dbReference type="EMBL" id="MFC6631935.1"/>
    </source>
</evidence>